<feature type="transmembrane region" description="Helical" evidence="1">
    <location>
        <begin position="183"/>
        <end position="202"/>
    </location>
</feature>
<evidence type="ECO:0000256" key="1">
    <source>
        <dbReference type="SAM" id="Phobius"/>
    </source>
</evidence>
<keyword evidence="1" id="KW-1133">Transmembrane helix</keyword>
<keyword evidence="3" id="KW-1185">Reference proteome</keyword>
<comment type="caution">
    <text evidence="2">The sequence shown here is derived from an EMBL/GenBank/DDBJ whole genome shotgun (WGS) entry which is preliminary data.</text>
</comment>
<feature type="transmembrane region" description="Helical" evidence="1">
    <location>
        <begin position="154"/>
        <end position="171"/>
    </location>
</feature>
<proteinExistence type="predicted"/>
<name>A0A7W7T6M0_9PSEU</name>
<dbReference type="EMBL" id="JACHJS010000001">
    <property type="protein sequence ID" value="MBB4967538.1"/>
    <property type="molecule type" value="Genomic_DNA"/>
</dbReference>
<sequence length="211" mass="22851">MDHVDAYCERLGIGLLAEPWNAVSNAAFLVAAVLLWLRYRPRPRSLRALPVLLALVGLASLSFHTFANTITNAADVGFIAVFVLWYLVCFAHWYLGFGWAKSWLVVPAFAVLAAVTLPLANLIPGGSGGYLAPLLALITIAVVAAVRRQPWTDLAAAAVVFVVSLTVRTLDQPLCADWPSGTHYGWHTLNAVVLFLVSRAAIRHAREAGRP</sequence>
<organism evidence="2 3">
    <name type="scientific">Saccharothrix violaceirubra</name>
    <dbReference type="NCBI Taxonomy" id="413306"/>
    <lineage>
        <taxon>Bacteria</taxon>
        <taxon>Bacillati</taxon>
        <taxon>Actinomycetota</taxon>
        <taxon>Actinomycetes</taxon>
        <taxon>Pseudonocardiales</taxon>
        <taxon>Pseudonocardiaceae</taxon>
        <taxon>Saccharothrix</taxon>
    </lineage>
</organism>
<accession>A0A7W7T6M0</accession>
<protein>
    <recommendedName>
        <fullName evidence="4">Ceramidase</fullName>
    </recommendedName>
</protein>
<gene>
    <name evidence="2" type="ORF">F4559_004897</name>
</gene>
<dbReference type="AlphaFoldDB" id="A0A7W7T6M0"/>
<evidence type="ECO:0000313" key="2">
    <source>
        <dbReference type="EMBL" id="MBB4967538.1"/>
    </source>
</evidence>
<evidence type="ECO:0000313" key="3">
    <source>
        <dbReference type="Proteomes" id="UP000542674"/>
    </source>
</evidence>
<keyword evidence="1" id="KW-0472">Membrane</keyword>
<reference evidence="2 3" key="1">
    <citation type="submission" date="2020-08" db="EMBL/GenBank/DDBJ databases">
        <title>Sequencing the genomes of 1000 actinobacteria strains.</title>
        <authorList>
            <person name="Klenk H.-P."/>
        </authorList>
    </citation>
    <scope>NUCLEOTIDE SEQUENCE [LARGE SCALE GENOMIC DNA]</scope>
    <source>
        <strain evidence="2 3">DSM 45084</strain>
    </source>
</reference>
<feature type="transmembrane region" description="Helical" evidence="1">
    <location>
        <begin position="102"/>
        <end position="123"/>
    </location>
</feature>
<feature type="transmembrane region" description="Helical" evidence="1">
    <location>
        <begin position="76"/>
        <end position="95"/>
    </location>
</feature>
<dbReference type="Proteomes" id="UP000542674">
    <property type="component" value="Unassembled WGS sequence"/>
</dbReference>
<dbReference type="RefSeq" id="WP_376774657.1">
    <property type="nucleotide sequence ID" value="NZ_BAABAI010000007.1"/>
</dbReference>
<feature type="transmembrane region" description="Helical" evidence="1">
    <location>
        <begin position="49"/>
        <end position="70"/>
    </location>
</feature>
<keyword evidence="1" id="KW-0812">Transmembrane</keyword>
<evidence type="ECO:0008006" key="4">
    <source>
        <dbReference type="Google" id="ProtNLM"/>
    </source>
</evidence>
<feature type="transmembrane region" description="Helical" evidence="1">
    <location>
        <begin position="20"/>
        <end position="37"/>
    </location>
</feature>
<feature type="transmembrane region" description="Helical" evidence="1">
    <location>
        <begin position="129"/>
        <end position="147"/>
    </location>
</feature>